<dbReference type="EMBL" id="LJQM01000221">
    <property type="protein sequence ID" value="KPX41177.1"/>
    <property type="molecule type" value="Genomic_DNA"/>
</dbReference>
<protein>
    <submittedName>
        <fullName evidence="1">Uncharacterized protein</fullName>
    </submittedName>
</protein>
<accession>A0A0P9SF86</accession>
<evidence type="ECO:0000313" key="1">
    <source>
        <dbReference type="EMBL" id="KPX41177.1"/>
    </source>
</evidence>
<organism evidence="1 2">
    <name type="scientific">Pseudomonas syringae pv. helianthi</name>
    <dbReference type="NCBI Taxonomy" id="251654"/>
    <lineage>
        <taxon>Bacteria</taxon>
        <taxon>Pseudomonadati</taxon>
        <taxon>Pseudomonadota</taxon>
        <taxon>Gammaproteobacteria</taxon>
        <taxon>Pseudomonadales</taxon>
        <taxon>Pseudomonadaceae</taxon>
        <taxon>Pseudomonas</taxon>
    </lineage>
</organism>
<dbReference type="Proteomes" id="UP000050557">
    <property type="component" value="Unassembled WGS sequence"/>
</dbReference>
<gene>
    <name evidence="1" type="ORF">ALO68_00632</name>
</gene>
<comment type="caution">
    <text evidence="1">The sequence shown here is derived from an EMBL/GenBank/DDBJ whole genome shotgun (WGS) entry which is preliminary data.</text>
</comment>
<dbReference type="PATRIC" id="fig|251654.3.peg.823"/>
<name>A0A0P9SF86_9PSED</name>
<reference evidence="1 2" key="1">
    <citation type="submission" date="2015-09" db="EMBL/GenBank/DDBJ databases">
        <title>Genome announcement of multiple Pseudomonas syringae strains.</title>
        <authorList>
            <person name="Thakur S."/>
            <person name="Wang P.W."/>
            <person name="Gong Y."/>
            <person name="Weir B.S."/>
            <person name="Guttman D.S."/>
        </authorList>
    </citation>
    <scope>NUCLEOTIDE SEQUENCE [LARGE SCALE GENOMIC DNA]</scope>
    <source>
        <strain evidence="1 2">ICMP4531</strain>
    </source>
</reference>
<dbReference type="AlphaFoldDB" id="A0A0P9SF86"/>
<sequence length="380" mass="43096">MQPESPEPFVTTLPKRNTYLHPIGCRAVLKSIPFTTKDGIMNISNTANTWLSQFKIEVTSNANRVFGNGRQQLEATVSVSPRGNETITTEQLNSITLVTLGDDGVYRELTHELRVSRTRDTLFDYYAASGSAPLAHLELKGAVLRQRFYISSSRAGGSLDRVYARISKNADTHHVTDGGAFNSSIIIESLTPLRYEHEDFVVTREDTVSKYDTDIDIYYLSFKAPGRRIIKSIPYDPVWSSIDVWSTQASRRRKSRWPSAAQVSPSGGEQTPRHHSYYSDCYSRQTSVTGTDYRFYYIHYAIEMGTALTLRIKDSTITVNNKPGHMNFVRAKTYYGPFESPPNEYRQQSRWGLLDPYGNETRIELTQGDSGNTIAFKRYD</sequence>
<evidence type="ECO:0000313" key="2">
    <source>
        <dbReference type="Proteomes" id="UP000050557"/>
    </source>
</evidence>
<proteinExistence type="predicted"/>